<keyword evidence="1 2" id="KW-0129">CBS domain</keyword>
<dbReference type="Pfam" id="PF00571">
    <property type="entry name" value="CBS"/>
    <property type="match status" value="2"/>
</dbReference>
<dbReference type="Proteomes" id="UP001057702">
    <property type="component" value="Unassembled WGS sequence"/>
</dbReference>
<dbReference type="InterPro" id="IPR000644">
    <property type="entry name" value="CBS_dom"/>
</dbReference>
<evidence type="ECO:0000313" key="4">
    <source>
        <dbReference type="EMBL" id="MCQ4079314.1"/>
    </source>
</evidence>
<proteinExistence type="predicted"/>
<name>A0ABT1PNR5_9ACTN</name>
<dbReference type="CDD" id="cd04622">
    <property type="entry name" value="CBS_pair_HRP1_like"/>
    <property type="match status" value="1"/>
</dbReference>
<gene>
    <name evidence="4" type="ORF">NGB36_01505</name>
</gene>
<accession>A0ABT1PNR5</accession>
<dbReference type="SUPFAM" id="SSF54631">
    <property type="entry name" value="CBS-domain pair"/>
    <property type="match status" value="1"/>
</dbReference>
<dbReference type="PANTHER" id="PTHR43080:SF2">
    <property type="entry name" value="CBS DOMAIN-CONTAINING PROTEIN"/>
    <property type="match status" value="1"/>
</dbReference>
<organism evidence="4 5">
    <name type="scientific">Streptomyces humicola</name>
    <dbReference type="NCBI Taxonomy" id="2953240"/>
    <lineage>
        <taxon>Bacteria</taxon>
        <taxon>Bacillati</taxon>
        <taxon>Actinomycetota</taxon>
        <taxon>Actinomycetes</taxon>
        <taxon>Kitasatosporales</taxon>
        <taxon>Streptomycetaceae</taxon>
        <taxon>Streptomyces</taxon>
    </lineage>
</organism>
<evidence type="ECO:0000256" key="2">
    <source>
        <dbReference type="PROSITE-ProRule" id="PRU00703"/>
    </source>
</evidence>
<evidence type="ECO:0000313" key="5">
    <source>
        <dbReference type="Proteomes" id="UP001057702"/>
    </source>
</evidence>
<comment type="caution">
    <text evidence="4">The sequence shown here is derived from an EMBL/GenBank/DDBJ whole genome shotgun (WGS) entry which is preliminary data.</text>
</comment>
<dbReference type="RefSeq" id="WP_255918164.1">
    <property type="nucleotide sequence ID" value="NZ_JANFNG010000001.1"/>
</dbReference>
<feature type="domain" description="CBS" evidence="3">
    <location>
        <begin position="9"/>
        <end position="66"/>
    </location>
</feature>
<dbReference type="InterPro" id="IPR051257">
    <property type="entry name" value="Diverse_CBS-Domain"/>
</dbReference>
<evidence type="ECO:0000256" key="1">
    <source>
        <dbReference type="ARBA" id="ARBA00023122"/>
    </source>
</evidence>
<dbReference type="PANTHER" id="PTHR43080">
    <property type="entry name" value="CBS DOMAIN-CONTAINING PROTEIN CBSX3, MITOCHONDRIAL"/>
    <property type="match status" value="1"/>
</dbReference>
<protein>
    <submittedName>
        <fullName evidence="4">CBS domain-containing protein</fullName>
    </submittedName>
</protein>
<dbReference type="Gene3D" id="3.10.580.10">
    <property type="entry name" value="CBS-domain"/>
    <property type="match status" value="1"/>
</dbReference>
<reference evidence="4" key="1">
    <citation type="submission" date="2022-06" db="EMBL/GenBank/DDBJ databases">
        <title>Draft genome sequence of Streptomyces sp. RB6PN25 isolated from peat swamp forest in Thailand.</title>
        <authorList>
            <person name="Duangmal K."/>
            <person name="Klaysubun C."/>
        </authorList>
    </citation>
    <scope>NUCLEOTIDE SEQUENCE</scope>
    <source>
        <strain evidence="4">RB6PN25</strain>
    </source>
</reference>
<dbReference type="SMART" id="SM00116">
    <property type="entry name" value="CBS"/>
    <property type="match status" value="2"/>
</dbReference>
<sequence>MPQTVQEIMTTAPVKVGVQTSIAQVARRMRDEDIGAVLVADDNALRGLVTDRDLVVRAPADGKNPEQTTVTDVCSSQVVTISPDHAVSTAVELMRKHSLRRLPVVRGGQPVGILSLGDLAIERDEHCALADIIAAEPNT</sequence>
<dbReference type="InterPro" id="IPR046342">
    <property type="entry name" value="CBS_dom_sf"/>
</dbReference>
<dbReference type="EMBL" id="JANFNG010000001">
    <property type="protein sequence ID" value="MCQ4079314.1"/>
    <property type="molecule type" value="Genomic_DNA"/>
</dbReference>
<dbReference type="PROSITE" id="PS51371">
    <property type="entry name" value="CBS"/>
    <property type="match status" value="2"/>
</dbReference>
<keyword evidence="5" id="KW-1185">Reference proteome</keyword>
<evidence type="ECO:0000259" key="3">
    <source>
        <dbReference type="PROSITE" id="PS51371"/>
    </source>
</evidence>
<feature type="domain" description="CBS" evidence="3">
    <location>
        <begin position="74"/>
        <end position="132"/>
    </location>
</feature>